<feature type="transmembrane region" description="Helical" evidence="2">
    <location>
        <begin position="114"/>
        <end position="138"/>
    </location>
</feature>
<dbReference type="RefSeq" id="WP_166411930.1">
    <property type="nucleotide sequence ID" value="NZ_CP049869.1"/>
</dbReference>
<feature type="transmembrane region" description="Helical" evidence="2">
    <location>
        <begin position="424"/>
        <end position="452"/>
    </location>
</feature>
<feature type="transmembrane region" description="Helical" evidence="2">
    <location>
        <begin position="221"/>
        <end position="240"/>
    </location>
</feature>
<keyword evidence="2" id="KW-0812">Transmembrane</keyword>
<keyword evidence="2" id="KW-1133">Transmembrane helix</keyword>
<dbReference type="Gene3D" id="3.40.50.150">
    <property type="entry name" value="Vaccinia Virus protein VP39"/>
    <property type="match status" value="1"/>
</dbReference>
<feature type="transmembrane region" description="Helical" evidence="2">
    <location>
        <begin position="304"/>
        <end position="323"/>
    </location>
</feature>
<keyword evidence="2" id="KW-0472">Membrane</keyword>
<feature type="transmembrane region" description="Helical" evidence="2">
    <location>
        <begin position="19"/>
        <end position="38"/>
    </location>
</feature>
<evidence type="ECO:0000313" key="4">
    <source>
        <dbReference type="Proteomes" id="UP000503222"/>
    </source>
</evidence>
<reference evidence="3 4" key="1">
    <citation type="submission" date="2020-03" db="EMBL/GenBank/DDBJ databases">
        <title>Sphingomonas sp. nov., isolated from fish.</title>
        <authorList>
            <person name="Hyun D.-W."/>
            <person name="Bae J.-W."/>
        </authorList>
    </citation>
    <scope>NUCLEOTIDE SEQUENCE [LARGE SCALE GENOMIC DNA]</scope>
    <source>
        <strain evidence="3 4">HDW15B</strain>
    </source>
</reference>
<dbReference type="KEGG" id="spii:G7077_12140"/>
<dbReference type="EMBL" id="CP049869">
    <property type="protein sequence ID" value="QIK79543.1"/>
    <property type="molecule type" value="Genomic_DNA"/>
</dbReference>
<dbReference type="AlphaFoldDB" id="A0A6G7YS25"/>
<feature type="transmembrane region" description="Helical" evidence="2">
    <location>
        <begin position="182"/>
        <end position="200"/>
    </location>
</feature>
<dbReference type="Proteomes" id="UP000503222">
    <property type="component" value="Chromosome"/>
</dbReference>
<feature type="transmembrane region" description="Helical" evidence="2">
    <location>
        <begin position="246"/>
        <end position="269"/>
    </location>
</feature>
<gene>
    <name evidence="3" type="ORF">G7077_12140</name>
</gene>
<protein>
    <recommendedName>
        <fullName evidence="5">Spermidine synthase</fullName>
    </recommendedName>
</protein>
<feature type="transmembrane region" description="Helical" evidence="2">
    <location>
        <begin position="150"/>
        <end position="170"/>
    </location>
</feature>
<feature type="transmembrane region" description="Helical" evidence="2">
    <location>
        <begin position="50"/>
        <end position="70"/>
    </location>
</feature>
<dbReference type="GO" id="GO:0006596">
    <property type="term" value="P:polyamine biosynthetic process"/>
    <property type="evidence" value="ECO:0007669"/>
    <property type="project" value="UniProtKB-KW"/>
</dbReference>
<dbReference type="PANTHER" id="PTHR43317:SF1">
    <property type="entry name" value="THERMOSPERMINE SYNTHASE ACAULIS5"/>
    <property type="match status" value="1"/>
</dbReference>
<evidence type="ECO:0000256" key="1">
    <source>
        <dbReference type="ARBA" id="ARBA00023115"/>
    </source>
</evidence>
<proteinExistence type="predicted"/>
<dbReference type="PANTHER" id="PTHR43317">
    <property type="entry name" value="THERMOSPERMINE SYNTHASE ACAULIS5"/>
    <property type="match status" value="1"/>
</dbReference>
<sequence>MATAALPATAPLVSVRWKFVATIFFGSFLLFLVQPMIARMALPRLGGAPTVWNSAMLVYQALLLLGYSYAHWLTRQSPSKQRLIHLLAFAIAGVMLPIGLISGTPGASANSFLWVPWLLIMSIGPLFFVVSAQAPIIQSWYAKCGLGDPYPLYAASNFGSFAGLLAYPFVVEPLLSVANQRMLWSAGYVLLALLCGYCSFHLPKARTDGAVEAVPPARSKMIRWALQAAVPSGLVLSTTLQLTTDIVAVPLLWVLPLGLYLLSFSIAFAASRGVADVMGRAAPFTLLITACAAMANAMDYALPIAGLILLNLLAVSVALHSALYDQRPAASQLTYFYLAMSAGGVAGGIFCALLAPLLFDSTYENVVLLTAAAFLLKNEPLWEKVGRYWQRQSRGRLFAIAAGILLLSALGPIFSAAGHRNLGFTYLLIAIGVATVGNRLLFATTATALLLFMGGWEKIALSAQPGMMTRSYFGIYSIHTSQPGRRSLAHGTTMHGIQLTGSPQREVTPTSYYAPRSGIGLAMRSTERLFGPGARIGVVGLGTGTLACYATAKQSWTFYEIDPAVADIARDPKRFTFLSRCMPNARIEIGDARLTLGRSRRGSADLLTIDAFSSDSVPMHLLTREAFQAYADHLRSGGLLMVHISNRYLELEPVIAGAAKDGGWSAMARKYYPTDAEKDHAASASLWIALSRDPETVRRLVEGSGEEWRLLNEKTGFQPWTDDRGSLLGLIHWGG</sequence>
<evidence type="ECO:0000313" key="3">
    <source>
        <dbReference type="EMBL" id="QIK79543.1"/>
    </source>
</evidence>
<evidence type="ECO:0008006" key="5">
    <source>
        <dbReference type="Google" id="ProtNLM"/>
    </source>
</evidence>
<dbReference type="SUPFAM" id="SSF53335">
    <property type="entry name" value="S-adenosyl-L-methionine-dependent methyltransferases"/>
    <property type="match status" value="1"/>
</dbReference>
<feature type="transmembrane region" description="Helical" evidence="2">
    <location>
        <begin position="82"/>
        <end position="102"/>
    </location>
</feature>
<feature type="transmembrane region" description="Helical" evidence="2">
    <location>
        <begin position="335"/>
        <end position="355"/>
    </location>
</feature>
<dbReference type="NCBIfam" id="NF037959">
    <property type="entry name" value="MFS_SpdSyn"/>
    <property type="match status" value="1"/>
</dbReference>
<accession>A0A6G7YS25</accession>
<dbReference type="InterPro" id="IPR029063">
    <property type="entry name" value="SAM-dependent_MTases_sf"/>
</dbReference>
<feature type="transmembrane region" description="Helical" evidence="2">
    <location>
        <begin position="281"/>
        <end position="298"/>
    </location>
</feature>
<keyword evidence="1" id="KW-0620">Polyamine biosynthesis</keyword>
<keyword evidence="4" id="KW-1185">Reference proteome</keyword>
<feature type="transmembrane region" description="Helical" evidence="2">
    <location>
        <begin position="397"/>
        <end position="418"/>
    </location>
</feature>
<evidence type="ECO:0000256" key="2">
    <source>
        <dbReference type="SAM" id="Phobius"/>
    </source>
</evidence>
<organism evidence="3 4">
    <name type="scientific">Sphingomonas piscis</name>
    <dbReference type="NCBI Taxonomy" id="2714943"/>
    <lineage>
        <taxon>Bacteria</taxon>
        <taxon>Pseudomonadati</taxon>
        <taxon>Pseudomonadota</taxon>
        <taxon>Alphaproteobacteria</taxon>
        <taxon>Sphingomonadales</taxon>
        <taxon>Sphingomonadaceae</taxon>
        <taxon>Sphingomonas</taxon>
    </lineage>
</organism>
<name>A0A6G7YS25_9SPHN</name>